<dbReference type="SUPFAM" id="SSF51905">
    <property type="entry name" value="FAD/NAD(P)-binding domain"/>
    <property type="match status" value="1"/>
</dbReference>
<name>A0ABT3NR05_9PROT</name>
<dbReference type="PROSITE" id="PS00977">
    <property type="entry name" value="FAD_G3PDH_1"/>
    <property type="match status" value="1"/>
</dbReference>
<protein>
    <recommendedName>
        <fullName evidence="6">Glycerol-3-phosphate dehydrogenase</fullName>
        <ecNumber evidence="6">1.1.5.3</ecNumber>
    </recommendedName>
</protein>
<organism evidence="8 9">
    <name type="scientific">Sabulicella glaciei</name>
    <dbReference type="NCBI Taxonomy" id="2984948"/>
    <lineage>
        <taxon>Bacteria</taxon>
        <taxon>Pseudomonadati</taxon>
        <taxon>Pseudomonadota</taxon>
        <taxon>Alphaproteobacteria</taxon>
        <taxon>Acetobacterales</taxon>
        <taxon>Acetobacteraceae</taxon>
        <taxon>Sabulicella</taxon>
    </lineage>
</organism>
<gene>
    <name evidence="8" type="primary">glpD</name>
    <name evidence="8" type="ORF">OF850_03000</name>
</gene>
<dbReference type="InterPro" id="IPR000447">
    <property type="entry name" value="G3P_DH_FAD-dep"/>
</dbReference>
<comment type="caution">
    <text evidence="8">The sequence shown here is derived from an EMBL/GenBank/DDBJ whole genome shotgun (WGS) entry which is preliminary data.</text>
</comment>
<dbReference type="InterPro" id="IPR038299">
    <property type="entry name" value="DAO_C_sf"/>
</dbReference>
<evidence type="ECO:0000256" key="5">
    <source>
        <dbReference type="ARBA" id="ARBA00023002"/>
    </source>
</evidence>
<keyword evidence="5 6" id="KW-0560">Oxidoreductase</keyword>
<evidence type="ECO:0000256" key="1">
    <source>
        <dbReference type="ARBA" id="ARBA00001974"/>
    </source>
</evidence>
<dbReference type="Pfam" id="PF01266">
    <property type="entry name" value="DAO"/>
    <property type="match status" value="1"/>
</dbReference>
<dbReference type="PRINTS" id="PR01001">
    <property type="entry name" value="FADG3PDH"/>
</dbReference>
<feature type="domain" description="FAD dependent oxidoreductase" evidence="7">
    <location>
        <begin position="5"/>
        <end position="352"/>
    </location>
</feature>
<dbReference type="NCBIfam" id="NF008899">
    <property type="entry name" value="PRK12266.1"/>
    <property type="match status" value="1"/>
</dbReference>
<dbReference type="GO" id="GO:0004368">
    <property type="term" value="F:glycerol-3-phosphate dehydrogenase (quinone) activity"/>
    <property type="evidence" value="ECO:0007669"/>
    <property type="project" value="UniProtKB-EC"/>
</dbReference>
<evidence type="ECO:0000256" key="2">
    <source>
        <dbReference type="ARBA" id="ARBA00007330"/>
    </source>
</evidence>
<dbReference type="EC" id="1.1.5.3" evidence="6"/>
<dbReference type="Proteomes" id="UP001526430">
    <property type="component" value="Unassembled WGS sequence"/>
</dbReference>
<keyword evidence="9" id="KW-1185">Reference proteome</keyword>
<keyword evidence="3 6" id="KW-0285">Flavoprotein</keyword>
<sequence length="487" mass="53655">MQQFDILVIGGGVNGAGIARDLQGRGHSVLLVERGDLAQATSSASSKLIHGGLRYLEHHEYRLVREALGEREVLLRTAPHIIWPLRFVLPHRPEMRPRWMIRAGLFLYDHLARRVSLPGAESFRTAGDPRTAPLRPEITHAFGYSDAWVEDSRLVLLSAMDARARGATIRPRTSFTGARRAADHWIVTLEGGEEARVRGIVNAAGPWVQRALEAANTPPPGKVRLIRGSHVVVPRLYEGDHAFILQNDDRRVVFVIPYEGRFSLIGTTDVPHEGDPGEARCTPEEAEYLCAAVSRQFRRAVTPEEIVWTYSGVRPLFDDGAADPSAVTRDYVLKLDGAGAPLLSVYGGKITTFRRLAEEASGQIGAALGRPGTPWTGSATLPGGDLGGMTRAVFIEEMARALPHIPAEWLPRLVRTHGSLLPEVMGGDPGRHFGAGLTEREAAWMRAQEWATAPDDVLWRRTRLGLHLSPQEAQAFRDSWEGLTSRR</sequence>
<dbReference type="Gene3D" id="3.30.9.10">
    <property type="entry name" value="D-Amino Acid Oxidase, subunit A, domain 2"/>
    <property type="match status" value="1"/>
</dbReference>
<comment type="similarity">
    <text evidence="2 6">Belongs to the FAD-dependent glycerol-3-phosphate dehydrogenase family.</text>
</comment>
<proteinExistence type="inferred from homology"/>
<dbReference type="Gene3D" id="1.10.8.870">
    <property type="entry name" value="Alpha-glycerophosphate oxidase, cap domain"/>
    <property type="match status" value="1"/>
</dbReference>
<comment type="catalytic activity">
    <reaction evidence="6">
        <text>a quinone + sn-glycerol 3-phosphate = dihydroxyacetone phosphate + a quinol</text>
        <dbReference type="Rhea" id="RHEA:18977"/>
        <dbReference type="ChEBI" id="CHEBI:24646"/>
        <dbReference type="ChEBI" id="CHEBI:57597"/>
        <dbReference type="ChEBI" id="CHEBI:57642"/>
        <dbReference type="ChEBI" id="CHEBI:132124"/>
        <dbReference type="EC" id="1.1.5.3"/>
    </reaction>
</comment>
<dbReference type="PANTHER" id="PTHR11985">
    <property type="entry name" value="GLYCEROL-3-PHOSPHATE DEHYDROGENASE"/>
    <property type="match status" value="1"/>
</dbReference>
<evidence type="ECO:0000313" key="9">
    <source>
        <dbReference type="Proteomes" id="UP001526430"/>
    </source>
</evidence>
<dbReference type="NCBIfam" id="NF009906">
    <property type="entry name" value="PRK13369.1"/>
    <property type="match status" value="1"/>
</dbReference>
<dbReference type="RefSeq" id="WP_301588228.1">
    <property type="nucleotide sequence ID" value="NZ_JAPFQI010000001.1"/>
</dbReference>
<accession>A0ABT3NR05</accession>
<comment type="cofactor">
    <cofactor evidence="1 6">
        <name>FAD</name>
        <dbReference type="ChEBI" id="CHEBI:57692"/>
    </cofactor>
</comment>
<keyword evidence="4" id="KW-0274">FAD</keyword>
<reference evidence="8 9" key="1">
    <citation type="submission" date="2022-10" db="EMBL/GenBank/DDBJ databases">
        <title>Roseococcus glaciei nov., sp. nov., isolated from glacier.</title>
        <authorList>
            <person name="Liu Q."/>
            <person name="Xin Y.-H."/>
        </authorList>
    </citation>
    <scope>NUCLEOTIDE SEQUENCE [LARGE SCALE GENOMIC DNA]</scope>
    <source>
        <strain evidence="8 9">MDT2-1-1</strain>
    </source>
</reference>
<evidence type="ECO:0000256" key="3">
    <source>
        <dbReference type="ARBA" id="ARBA00022630"/>
    </source>
</evidence>
<evidence type="ECO:0000256" key="4">
    <source>
        <dbReference type="ARBA" id="ARBA00022827"/>
    </source>
</evidence>
<dbReference type="Gene3D" id="6.10.250.1890">
    <property type="match status" value="1"/>
</dbReference>
<dbReference type="InterPro" id="IPR006076">
    <property type="entry name" value="FAD-dep_OxRdtase"/>
</dbReference>
<evidence type="ECO:0000259" key="7">
    <source>
        <dbReference type="Pfam" id="PF01266"/>
    </source>
</evidence>
<dbReference type="Gene3D" id="3.50.50.60">
    <property type="entry name" value="FAD/NAD(P)-binding domain"/>
    <property type="match status" value="1"/>
</dbReference>
<dbReference type="EMBL" id="JAPFQI010000001">
    <property type="protein sequence ID" value="MCW8084584.1"/>
    <property type="molecule type" value="Genomic_DNA"/>
</dbReference>
<evidence type="ECO:0000256" key="6">
    <source>
        <dbReference type="RuleBase" id="RU361217"/>
    </source>
</evidence>
<evidence type="ECO:0000313" key="8">
    <source>
        <dbReference type="EMBL" id="MCW8084584.1"/>
    </source>
</evidence>
<dbReference type="InterPro" id="IPR036188">
    <property type="entry name" value="FAD/NAD-bd_sf"/>
</dbReference>
<dbReference type="PANTHER" id="PTHR11985:SF15">
    <property type="entry name" value="GLYCEROL-3-PHOSPHATE DEHYDROGENASE, MITOCHONDRIAL"/>
    <property type="match status" value="1"/>
</dbReference>